<dbReference type="PANTHER" id="PTHR43798">
    <property type="entry name" value="MONOACYLGLYCEROL LIPASE"/>
    <property type="match status" value="1"/>
</dbReference>
<comment type="caution">
    <text evidence="2">The sequence shown here is derived from an EMBL/GenBank/DDBJ whole genome shotgun (WGS) entry which is preliminary data.</text>
</comment>
<sequence length="264" mass="29471">MPKPILHFAHANGIPSACYRKLLNELARDYQVVTLPLLGTDPRYPIDAHWSHLIEQVTDSILRQSDGRQVYVLGHSLGAMTSYMAAHKYPDLFKGLVMLDPPLINGLGAYLLHAAKLLGLDENMTPAAKSKNRREVWPSRTEAAASLRHKALFKTFDAECFADYIQYGLTDCPEGVRLTIPAATEVAIFRHTPSNPWRYRHRLKVPAAIVVGKESHFAKTGCPERLAKQQPVKLIYTDGGHMFPLEHPLATAALVRKTFIELAS</sequence>
<dbReference type="SUPFAM" id="SSF53474">
    <property type="entry name" value="alpha/beta-Hydrolases"/>
    <property type="match status" value="1"/>
</dbReference>
<dbReference type="InterPro" id="IPR000073">
    <property type="entry name" value="AB_hydrolase_1"/>
</dbReference>
<dbReference type="EMBL" id="QAON01000015">
    <property type="protein sequence ID" value="PTQ87989.1"/>
    <property type="molecule type" value="Genomic_DNA"/>
</dbReference>
<feature type="domain" description="AB hydrolase-1" evidence="1">
    <location>
        <begin position="8"/>
        <end position="253"/>
    </location>
</feature>
<dbReference type="InterPro" id="IPR050266">
    <property type="entry name" value="AB_hydrolase_sf"/>
</dbReference>
<dbReference type="OrthoDB" id="59888at2"/>
<organism evidence="2 3">
    <name type="scientific">Agitococcus lubricus</name>
    <dbReference type="NCBI Taxonomy" id="1077255"/>
    <lineage>
        <taxon>Bacteria</taxon>
        <taxon>Pseudomonadati</taxon>
        <taxon>Pseudomonadota</taxon>
        <taxon>Gammaproteobacteria</taxon>
        <taxon>Moraxellales</taxon>
        <taxon>Moraxellaceae</taxon>
        <taxon>Agitococcus</taxon>
    </lineage>
</organism>
<evidence type="ECO:0000313" key="3">
    <source>
        <dbReference type="Proteomes" id="UP000244223"/>
    </source>
</evidence>
<dbReference type="Proteomes" id="UP000244223">
    <property type="component" value="Unassembled WGS sequence"/>
</dbReference>
<dbReference type="InterPro" id="IPR029058">
    <property type="entry name" value="AB_hydrolase_fold"/>
</dbReference>
<evidence type="ECO:0000313" key="2">
    <source>
        <dbReference type="EMBL" id="PTQ87989.1"/>
    </source>
</evidence>
<reference evidence="2 3" key="1">
    <citation type="submission" date="2018-04" db="EMBL/GenBank/DDBJ databases">
        <title>Genomic Encyclopedia of Archaeal and Bacterial Type Strains, Phase II (KMG-II): from individual species to whole genera.</title>
        <authorList>
            <person name="Goeker M."/>
        </authorList>
    </citation>
    <scope>NUCLEOTIDE SEQUENCE [LARGE SCALE GENOMIC DNA]</scope>
    <source>
        <strain evidence="2 3">DSM 5822</strain>
    </source>
</reference>
<dbReference type="PANTHER" id="PTHR43798:SF33">
    <property type="entry name" value="HYDROLASE, PUTATIVE (AFU_ORTHOLOGUE AFUA_2G14860)-RELATED"/>
    <property type="match status" value="1"/>
</dbReference>
<evidence type="ECO:0000259" key="1">
    <source>
        <dbReference type="Pfam" id="PF12697"/>
    </source>
</evidence>
<dbReference type="RefSeq" id="WP_107866595.1">
    <property type="nucleotide sequence ID" value="NZ_QAON01000015.1"/>
</dbReference>
<dbReference type="AlphaFoldDB" id="A0A2T5IVX1"/>
<keyword evidence="3" id="KW-1185">Reference proteome</keyword>
<gene>
    <name evidence="2" type="ORF">C8N29_11574</name>
</gene>
<proteinExistence type="predicted"/>
<accession>A0A2T5IVX1</accession>
<name>A0A2T5IVX1_9GAMM</name>
<dbReference type="Gene3D" id="3.40.50.1820">
    <property type="entry name" value="alpha/beta hydrolase"/>
    <property type="match status" value="1"/>
</dbReference>
<dbReference type="Pfam" id="PF12697">
    <property type="entry name" value="Abhydrolase_6"/>
    <property type="match status" value="1"/>
</dbReference>
<protein>
    <submittedName>
        <fullName evidence="2">Pimeloyl-ACP methyl ester carboxylesterase</fullName>
    </submittedName>
</protein>
<dbReference type="GO" id="GO:0016020">
    <property type="term" value="C:membrane"/>
    <property type="evidence" value="ECO:0007669"/>
    <property type="project" value="TreeGrafter"/>
</dbReference>